<dbReference type="AlphaFoldDB" id="A0A084GWB0"/>
<gene>
    <name evidence="7" type="ORF">GS18_0210865</name>
</gene>
<comment type="similarity">
    <text evidence="2">Belongs to the methylmalonyl-CoA mutase family.</text>
</comment>
<evidence type="ECO:0000256" key="4">
    <source>
        <dbReference type="ARBA" id="ARBA00023235"/>
    </source>
</evidence>
<dbReference type="EMBL" id="JNVC02000005">
    <property type="protein sequence ID" value="KEZ51622.1"/>
    <property type="molecule type" value="Genomic_DNA"/>
</dbReference>
<dbReference type="Proteomes" id="UP000028549">
    <property type="component" value="Unassembled WGS sequence"/>
</dbReference>
<evidence type="ECO:0000259" key="6">
    <source>
        <dbReference type="Pfam" id="PF01642"/>
    </source>
</evidence>
<evidence type="ECO:0000256" key="2">
    <source>
        <dbReference type="ARBA" id="ARBA00008465"/>
    </source>
</evidence>
<comment type="caution">
    <text evidence="7">The sequence shown here is derived from an EMBL/GenBank/DDBJ whole genome shotgun (WGS) entry which is preliminary data.</text>
</comment>
<keyword evidence="3" id="KW-0846">Cobalamin</keyword>
<dbReference type="Gene3D" id="3.20.20.240">
    <property type="entry name" value="Methylmalonyl-CoA mutase"/>
    <property type="match status" value="1"/>
</dbReference>
<organism evidence="7 8">
    <name type="scientific">Metabacillus indicus</name>
    <name type="common">Bacillus indicus</name>
    <dbReference type="NCBI Taxonomy" id="246786"/>
    <lineage>
        <taxon>Bacteria</taxon>
        <taxon>Bacillati</taxon>
        <taxon>Bacillota</taxon>
        <taxon>Bacilli</taxon>
        <taxon>Bacillales</taxon>
        <taxon>Bacillaceae</taxon>
        <taxon>Metabacillus</taxon>
    </lineage>
</organism>
<dbReference type="InterPro" id="IPR016176">
    <property type="entry name" value="Cbl-dep_enz_cat"/>
</dbReference>
<reference evidence="7 8" key="1">
    <citation type="journal article" date="2005" name="Int. J. Syst. Evol. Microbiol.">
        <title>Bacillus cibi sp. nov., isolated from jeotgal, a traditional Korean fermented seafood.</title>
        <authorList>
            <person name="Yoon J.H."/>
            <person name="Lee C.H."/>
            <person name="Oh T.K."/>
        </authorList>
    </citation>
    <scope>NUCLEOTIDE SEQUENCE [LARGE SCALE GENOMIC DNA]</scope>
    <source>
        <strain evidence="7 8">DSM 16189</strain>
    </source>
</reference>
<evidence type="ECO:0000256" key="5">
    <source>
        <dbReference type="ARBA" id="ARBA00023285"/>
    </source>
</evidence>
<dbReference type="OrthoDB" id="9762378at2"/>
<sequence length="619" mass="69002">MKQRISRERYDFEKATEQMWVEEAERALKGKSIETLSRKTYEGITLRPVYTEQNSRAAHQIPRHLEKQNGWEVSQKLQKSKTPEELKAEIHEALKCGQDTIHLEDVSFLNTYEDIQIAFENTELSATPFHISLKENIGFFPIFTAFLKNRNGSGRFAFDPLGEWIESGGSCMPITEKLDAAADMMKALEEANLPDVKTILLDGQIYRNAGASAKEELAYTFANAIELFNALKDRGVPVDVIAGRTAFSFSAAAPFFMEIAKFRAAKKLWAAVLNGFGADPEKFPIDLHAATSLITKTKHDIHVNMLRAATEAFSAAAGGVSSLSISPFDEVLGMPGKTGERVARNTHYVLKEESHLAKVQDPAAGSWYIEELTSELAEQSWKEIQAIETLGGFAETAKNEYIQNHLSSLLEKRLEDISKRSVQLIGTNVYANLQESAYEAKAEEKVKPDKSTAHSAPDIAKWIQDAYTVKATELNSLMYRDDLQDGVKPLLQKRLSEPFEELRAASSRFKEETGSFPFIQVVVFGEPIDYKARLDFTAGLLAAGGVEAKITAMDEAEADKPVILCGTDEEYGLLDLKNLSEKHPLFLAGRFKTEYAASLYQGMNVHEFLKNLHSHLGVK</sequence>
<evidence type="ECO:0000256" key="3">
    <source>
        <dbReference type="ARBA" id="ARBA00022628"/>
    </source>
</evidence>
<dbReference type="SUPFAM" id="SSF51703">
    <property type="entry name" value="Cobalamin (vitamin B12)-dependent enzymes"/>
    <property type="match status" value="1"/>
</dbReference>
<dbReference type="GO" id="GO:0016866">
    <property type="term" value="F:intramolecular transferase activity"/>
    <property type="evidence" value="ECO:0007669"/>
    <property type="project" value="InterPro"/>
</dbReference>
<dbReference type="RefSeq" id="WP_035207051.1">
    <property type="nucleotide sequence ID" value="NZ_JNVC02000005.1"/>
</dbReference>
<keyword evidence="4" id="KW-0413">Isomerase</keyword>
<protein>
    <recommendedName>
        <fullName evidence="6">Methylmalonyl-CoA mutase alpha/beta chain catalytic domain-containing protein</fullName>
    </recommendedName>
</protein>
<dbReference type="GO" id="GO:0031419">
    <property type="term" value="F:cobalamin binding"/>
    <property type="evidence" value="ECO:0007669"/>
    <property type="project" value="UniProtKB-KW"/>
</dbReference>
<comment type="cofactor">
    <cofactor evidence="1">
        <name>adenosylcob(III)alamin</name>
        <dbReference type="ChEBI" id="CHEBI:18408"/>
    </cofactor>
</comment>
<dbReference type="GO" id="GO:0046872">
    <property type="term" value="F:metal ion binding"/>
    <property type="evidence" value="ECO:0007669"/>
    <property type="project" value="InterPro"/>
</dbReference>
<dbReference type="Pfam" id="PF01642">
    <property type="entry name" value="MM_CoA_mutase"/>
    <property type="match status" value="1"/>
</dbReference>
<evidence type="ECO:0000256" key="1">
    <source>
        <dbReference type="ARBA" id="ARBA00001922"/>
    </source>
</evidence>
<feature type="domain" description="Methylmalonyl-CoA mutase alpha/beta chain catalytic" evidence="6">
    <location>
        <begin position="110"/>
        <end position="445"/>
    </location>
</feature>
<proteinExistence type="inferred from homology"/>
<dbReference type="InterPro" id="IPR006099">
    <property type="entry name" value="MeMalonylCoA_mutase_a/b_cat"/>
</dbReference>
<dbReference type="PANTHER" id="PTHR48101">
    <property type="entry name" value="METHYLMALONYL-COA MUTASE, MITOCHONDRIAL-RELATED"/>
    <property type="match status" value="1"/>
</dbReference>
<dbReference type="PANTHER" id="PTHR48101:SF1">
    <property type="entry name" value="METHYLMALONYL-COA MUTASE, LARGE SUBUNIT"/>
    <property type="match status" value="1"/>
</dbReference>
<accession>A0A084GWB0</accession>
<evidence type="ECO:0000313" key="8">
    <source>
        <dbReference type="Proteomes" id="UP000028549"/>
    </source>
</evidence>
<dbReference type="Gene3D" id="3.40.50.280">
    <property type="entry name" value="Cobalamin-binding domain"/>
    <property type="match status" value="1"/>
</dbReference>
<keyword evidence="8" id="KW-1185">Reference proteome</keyword>
<dbReference type="STRING" id="246786.GS18_0210865"/>
<name>A0A084GWB0_METID</name>
<evidence type="ECO:0000313" key="7">
    <source>
        <dbReference type="EMBL" id="KEZ51622.1"/>
    </source>
</evidence>
<keyword evidence="5" id="KW-0170">Cobalt</keyword>
<dbReference type="InterPro" id="IPR036724">
    <property type="entry name" value="Cobalamin-bd_sf"/>
</dbReference>
<dbReference type="SUPFAM" id="SSF52242">
    <property type="entry name" value="Cobalamin (vitamin B12)-binding domain"/>
    <property type="match status" value="1"/>
</dbReference>